<feature type="region of interest" description="Disordered" evidence="1">
    <location>
        <begin position="78"/>
        <end position="107"/>
    </location>
</feature>
<name>A0A369TEW1_9PROT</name>
<evidence type="ECO:0000256" key="1">
    <source>
        <dbReference type="SAM" id="MobiDB-lite"/>
    </source>
</evidence>
<dbReference type="InterPro" id="IPR002059">
    <property type="entry name" value="CSP_DNA-bd"/>
</dbReference>
<dbReference type="EMBL" id="QPMH01000001">
    <property type="protein sequence ID" value="RDD63853.1"/>
    <property type="molecule type" value="Genomic_DNA"/>
</dbReference>
<dbReference type="InterPro" id="IPR050181">
    <property type="entry name" value="Cold_shock_domain"/>
</dbReference>
<dbReference type="AlphaFoldDB" id="A0A369TEW1"/>
<protein>
    <submittedName>
        <fullName evidence="3">Cold shock domain-containing protein</fullName>
    </submittedName>
</protein>
<dbReference type="GO" id="GO:0003676">
    <property type="term" value="F:nucleic acid binding"/>
    <property type="evidence" value="ECO:0007669"/>
    <property type="project" value="InterPro"/>
</dbReference>
<sequence length="107" mass="11476">MESTARVFPTMQNQQVPAASMTGTIKWFNTEKGYGFVRPDDGSSDIFLHITALKRANLDNVPEGAAITFEMVEAQKGRQVSKVVTVDPSTAPAKTPQGAPRGRPNGG</sequence>
<proteinExistence type="predicted"/>
<evidence type="ECO:0000313" key="4">
    <source>
        <dbReference type="Proteomes" id="UP000253941"/>
    </source>
</evidence>
<accession>A0A369TEW1</accession>
<dbReference type="Pfam" id="PF00313">
    <property type="entry name" value="CSD"/>
    <property type="match status" value="1"/>
</dbReference>
<dbReference type="PROSITE" id="PS51857">
    <property type="entry name" value="CSD_2"/>
    <property type="match status" value="1"/>
</dbReference>
<dbReference type="GO" id="GO:0005829">
    <property type="term" value="C:cytosol"/>
    <property type="evidence" value="ECO:0007669"/>
    <property type="project" value="UniProtKB-ARBA"/>
</dbReference>
<dbReference type="Proteomes" id="UP000253941">
    <property type="component" value="Unassembled WGS sequence"/>
</dbReference>
<evidence type="ECO:0000313" key="3">
    <source>
        <dbReference type="EMBL" id="RDD63853.1"/>
    </source>
</evidence>
<reference evidence="3 4" key="1">
    <citation type="submission" date="2018-07" db="EMBL/GenBank/DDBJ databases">
        <title>Venubactetium sediminum gen. nov., sp. nov., isolated from a marine solar saltern.</title>
        <authorList>
            <person name="Wang S."/>
        </authorList>
    </citation>
    <scope>NUCLEOTIDE SEQUENCE [LARGE SCALE GENOMIC DNA]</scope>
    <source>
        <strain evidence="3 4">WD2A32</strain>
    </source>
</reference>
<dbReference type="PANTHER" id="PTHR11544">
    <property type="entry name" value="COLD SHOCK DOMAIN CONTAINING PROTEINS"/>
    <property type="match status" value="1"/>
</dbReference>
<comment type="caution">
    <text evidence="3">The sequence shown here is derived from an EMBL/GenBank/DDBJ whole genome shotgun (WGS) entry which is preliminary data.</text>
</comment>
<dbReference type="SMART" id="SM00357">
    <property type="entry name" value="CSP"/>
    <property type="match status" value="1"/>
</dbReference>
<dbReference type="PRINTS" id="PR00050">
    <property type="entry name" value="COLDSHOCK"/>
</dbReference>
<keyword evidence="4" id="KW-1185">Reference proteome</keyword>
<gene>
    <name evidence="3" type="ORF">DRB17_01415</name>
</gene>
<dbReference type="Gene3D" id="2.40.50.140">
    <property type="entry name" value="Nucleic acid-binding proteins"/>
    <property type="match status" value="1"/>
</dbReference>
<dbReference type="InterPro" id="IPR012340">
    <property type="entry name" value="NA-bd_OB-fold"/>
</dbReference>
<feature type="domain" description="CSD" evidence="2">
    <location>
        <begin position="20"/>
        <end position="86"/>
    </location>
</feature>
<dbReference type="SUPFAM" id="SSF50249">
    <property type="entry name" value="Nucleic acid-binding proteins"/>
    <property type="match status" value="1"/>
</dbReference>
<dbReference type="CDD" id="cd04458">
    <property type="entry name" value="CSP_CDS"/>
    <property type="match status" value="1"/>
</dbReference>
<organism evidence="3 4">
    <name type="scientific">Ferruginivarius sediminum</name>
    <dbReference type="NCBI Taxonomy" id="2661937"/>
    <lineage>
        <taxon>Bacteria</taxon>
        <taxon>Pseudomonadati</taxon>
        <taxon>Pseudomonadota</taxon>
        <taxon>Alphaproteobacteria</taxon>
        <taxon>Rhodospirillales</taxon>
        <taxon>Rhodospirillaceae</taxon>
        <taxon>Ferruginivarius</taxon>
    </lineage>
</organism>
<evidence type="ECO:0000259" key="2">
    <source>
        <dbReference type="PROSITE" id="PS51857"/>
    </source>
</evidence>
<dbReference type="InterPro" id="IPR011129">
    <property type="entry name" value="CSD"/>
</dbReference>